<keyword evidence="2" id="KW-1185">Reference proteome</keyword>
<dbReference type="Proteomes" id="UP001138500">
    <property type="component" value="Unassembled WGS sequence"/>
</dbReference>
<sequence>MDYHSHHMRRRFMDDSVYRSAPASPLTYTSDHIDARTPRYSPRVFCNDSPRTGSLDGALECDRARIASLDLDRGVYGFGTDSRWRGDVLMRRTNRDIAMLNAAITRPTNNAQMNPLVAFDGRYPQQFSSPERLNDLLRMRDAELDEVMLAHELGHNRDRSYRGPLMNRLEHRDPYSRSRSERIRNFLTLSEYLGAPQVAEHLRLSR</sequence>
<reference evidence="1 2" key="2">
    <citation type="journal article" date="2021" name="Curr. Genet.">
        <title>Genetic response to nitrogen starvation in the aggressive Eucalyptus foliar pathogen Teratosphaeria destructans.</title>
        <authorList>
            <person name="Havenga M."/>
            <person name="Wingfield B.D."/>
            <person name="Wingfield M.J."/>
            <person name="Dreyer L.L."/>
            <person name="Roets F."/>
            <person name="Aylward J."/>
        </authorList>
    </citation>
    <scope>NUCLEOTIDE SEQUENCE [LARGE SCALE GENOMIC DNA]</scope>
    <source>
        <strain evidence="1">CMW44962</strain>
    </source>
</reference>
<evidence type="ECO:0000313" key="2">
    <source>
        <dbReference type="Proteomes" id="UP001138500"/>
    </source>
</evidence>
<dbReference type="EMBL" id="RIBY02002101">
    <property type="protein sequence ID" value="KAH9825532.1"/>
    <property type="molecule type" value="Genomic_DNA"/>
</dbReference>
<organism evidence="1 2">
    <name type="scientific">Teratosphaeria destructans</name>
    <dbReference type="NCBI Taxonomy" id="418781"/>
    <lineage>
        <taxon>Eukaryota</taxon>
        <taxon>Fungi</taxon>
        <taxon>Dikarya</taxon>
        <taxon>Ascomycota</taxon>
        <taxon>Pezizomycotina</taxon>
        <taxon>Dothideomycetes</taxon>
        <taxon>Dothideomycetidae</taxon>
        <taxon>Mycosphaerellales</taxon>
        <taxon>Teratosphaeriaceae</taxon>
        <taxon>Teratosphaeria</taxon>
    </lineage>
</organism>
<gene>
    <name evidence="1" type="ORF">Tdes44962_MAKER04100</name>
</gene>
<comment type="caution">
    <text evidence="1">The sequence shown here is derived from an EMBL/GenBank/DDBJ whole genome shotgun (WGS) entry which is preliminary data.</text>
</comment>
<dbReference type="OrthoDB" id="5389823at2759"/>
<protein>
    <submittedName>
        <fullName evidence="1">Uncharacterized protein</fullName>
    </submittedName>
</protein>
<name>A0A9W7W091_9PEZI</name>
<proteinExistence type="predicted"/>
<accession>A0A9W7W091</accession>
<evidence type="ECO:0000313" key="1">
    <source>
        <dbReference type="EMBL" id="KAH9825532.1"/>
    </source>
</evidence>
<dbReference type="AlphaFoldDB" id="A0A9W7W091"/>
<reference evidence="1 2" key="1">
    <citation type="journal article" date="2018" name="IMA Fungus">
        <title>IMA Genome-F 10: Nine draft genome sequences of Claviceps purpurea s.lat., including C. arundinis, C. humidiphila, and C. cf. spartinae, pseudomolecules for the pitch canker pathogen Fusarium circinatum, draft genome of Davidsoniella eucalypti, Grosmannia galeiformis, Quambalaria eucalypti, and Teratosphaeria destructans.</title>
        <authorList>
            <person name="Wingfield B.D."/>
            <person name="Liu M."/>
            <person name="Nguyen H.D."/>
            <person name="Lane F.A."/>
            <person name="Morgan S.W."/>
            <person name="De Vos L."/>
            <person name="Wilken P.M."/>
            <person name="Duong T.A."/>
            <person name="Aylward J."/>
            <person name="Coetzee M.P."/>
            <person name="Dadej K."/>
            <person name="De Beer Z.W."/>
            <person name="Findlay W."/>
            <person name="Havenga M."/>
            <person name="Kolarik M."/>
            <person name="Menzies J.G."/>
            <person name="Naidoo K."/>
            <person name="Pochopski O."/>
            <person name="Shoukouhi P."/>
            <person name="Santana Q.C."/>
            <person name="Seifert K.A."/>
            <person name="Soal N."/>
            <person name="Steenkamp E.T."/>
            <person name="Tatham C.T."/>
            <person name="van der Nest M.A."/>
            <person name="Wingfield M.J."/>
        </authorList>
    </citation>
    <scope>NUCLEOTIDE SEQUENCE [LARGE SCALE GENOMIC DNA]</scope>
    <source>
        <strain evidence="1">CMW44962</strain>
    </source>
</reference>